<protein>
    <submittedName>
        <fullName evidence="1">Uncharacterized protein</fullName>
    </submittedName>
</protein>
<reference evidence="1 3" key="1">
    <citation type="submission" date="2024-02" db="EMBL/GenBank/DDBJ databases">
        <authorList>
            <person name="Vignale AGUSTIN F."/>
            <person name="Sosa J E."/>
            <person name="Modenutti C."/>
        </authorList>
    </citation>
    <scope>NUCLEOTIDE SEQUENCE [LARGE SCALE GENOMIC DNA]</scope>
</reference>
<sequence length="87" mass="9558">MAEREAKRVGTKMVASEAGLGAGDSAAATFCTAESAITIITTATKSFIFMASIVKEFFELFVAEIIKSKREKERECEGKSEDRDERE</sequence>
<gene>
    <name evidence="2" type="ORF">ILEXP_LOCUS12269</name>
    <name evidence="1" type="ORF">ILEXP_LOCUS3736</name>
</gene>
<accession>A0ABC8QVG8</accession>
<dbReference type="EMBL" id="CAUOFW020000776">
    <property type="protein sequence ID" value="CAK9136729.1"/>
    <property type="molecule type" value="Genomic_DNA"/>
</dbReference>
<name>A0ABC8QVG8_9AQUA</name>
<keyword evidence="3" id="KW-1185">Reference proteome</keyword>
<dbReference type="Proteomes" id="UP001642360">
    <property type="component" value="Unassembled WGS sequence"/>
</dbReference>
<evidence type="ECO:0000313" key="3">
    <source>
        <dbReference type="Proteomes" id="UP001642360"/>
    </source>
</evidence>
<evidence type="ECO:0000313" key="2">
    <source>
        <dbReference type="EMBL" id="CAK9144519.1"/>
    </source>
</evidence>
<evidence type="ECO:0000313" key="1">
    <source>
        <dbReference type="EMBL" id="CAK9136729.1"/>
    </source>
</evidence>
<proteinExistence type="predicted"/>
<dbReference type="AlphaFoldDB" id="A0ABC8QVG8"/>
<dbReference type="EMBL" id="CAUOFW020001394">
    <property type="protein sequence ID" value="CAK9144519.1"/>
    <property type="molecule type" value="Genomic_DNA"/>
</dbReference>
<organism evidence="1 3">
    <name type="scientific">Ilex paraguariensis</name>
    <name type="common">yerba mate</name>
    <dbReference type="NCBI Taxonomy" id="185542"/>
    <lineage>
        <taxon>Eukaryota</taxon>
        <taxon>Viridiplantae</taxon>
        <taxon>Streptophyta</taxon>
        <taxon>Embryophyta</taxon>
        <taxon>Tracheophyta</taxon>
        <taxon>Spermatophyta</taxon>
        <taxon>Magnoliopsida</taxon>
        <taxon>eudicotyledons</taxon>
        <taxon>Gunneridae</taxon>
        <taxon>Pentapetalae</taxon>
        <taxon>asterids</taxon>
        <taxon>campanulids</taxon>
        <taxon>Aquifoliales</taxon>
        <taxon>Aquifoliaceae</taxon>
        <taxon>Ilex</taxon>
    </lineage>
</organism>
<comment type="caution">
    <text evidence="1">The sequence shown here is derived from an EMBL/GenBank/DDBJ whole genome shotgun (WGS) entry which is preliminary data.</text>
</comment>